<name>X1QZY9_9ZZZZ</name>
<dbReference type="AlphaFoldDB" id="X1QZY9"/>
<protein>
    <submittedName>
        <fullName evidence="1">Uncharacterized protein</fullName>
    </submittedName>
</protein>
<proteinExistence type="predicted"/>
<gene>
    <name evidence="1" type="ORF">S12H4_18044</name>
</gene>
<evidence type="ECO:0000313" key="1">
    <source>
        <dbReference type="EMBL" id="GAI73853.1"/>
    </source>
</evidence>
<dbReference type="EMBL" id="BARW01008875">
    <property type="protein sequence ID" value="GAI73853.1"/>
    <property type="molecule type" value="Genomic_DNA"/>
</dbReference>
<organism evidence="1">
    <name type="scientific">marine sediment metagenome</name>
    <dbReference type="NCBI Taxonomy" id="412755"/>
    <lineage>
        <taxon>unclassified sequences</taxon>
        <taxon>metagenomes</taxon>
        <taxon>ecological metagenomes</taxon>
    </lineage>
</organism>
<feature type="non-terminal residue" evidence="1">
    <location>
        <position position="1"/>
    </location>
</feature>
<accession>X1QZY9</accession>
<comment type="caution">
    <text evidence="1">The sequence shown here is derived from an EMBL/GenBank/DDBJ whole genome shotgun (WGS) entry which is preliminary data.</text>
</comment>
<reference evidence="1" key="1">
    <citation type="journal article" date="2014" name="Front. Microbiol.">
        <title>High frequency of phylogenetically diverse reductive dehalogenase-homologous genes in deep subseafloor sedimentary metagenomes.</title>
        <authorList>
            <person name="Kawai M."/>
            <person name="Futagami T."/>
            <person name="Toyoda A."/>
            <person name="Takaki Y."/>
            <person name="Nishi S."/>
            <person name="Hori S."/>
            <person name="Arai W."/>
            <person name="Tsubouchi T."/>
            <person name="Morono Y."/>
            <person name="Uchiyama I."/>
            <person name="Ito T."/>
            <person name="Fujiyama A."/>
            <person name="Inagaki F."/>
            <person name="Takami H."/>
        </authorList>
    </citation>
    <scope>NUCLEOTIDE SEQUENCE</scope>
    <source>
        <strain evidence="1">Expedition CK06-06</strain>
    </source>
</reference>
<sequence length="41" mass="5047">RLQSTGNYIRDVYQGKYEAYISQYAKNQYYEIPAWEPNRIR</sequence>